<reference evidence="1 2" key="1">
    <citation type="journal article" date="2016" name="Environ. Microbiol.">
        <title>New Methyloceanibacter diversity from North Sea sediments includes methanotroph containing solely the soluble methane monooxygenase.</title>
        <authorList>
            <person name="Vekeman B."/>
            <person name="Kerckhof F.M."/>
            <person name="Cremers G."/>
            <person name="de Vos P."/>
            <person name="Vandamme P."/>
            <person name="Boon N."/>
            <person name="Op den Camp H.J."/>
            <person name="Heylen K."/>
        </authorList>
    </citation>
    <scope>NUCLEOTIDE SEQUENCE [LARGE SCALE GENOMIC DNA]</scope>
    <source>
        <strain evidence="1 2">R-67177</strain>
    </source>
</reference>
<evidence type="ECO:0000313" key="1">
    <source>
        <dbReference type="EMBL" id="ODS04100.1"/>
    </source>
</evidence>
<accession>A0A1E3WED1</accession>
<dbReference type="AlphaFoldDB" id="A0A1E3WED1"/>
<proteinExistence type="predicted"/>
<comment type="caution">
    <text evidence="1">The sequence shown here is derived from an EMBL/GenBank/DDBJ whole genome shotgun (WGS) entry which is preliminary data.</text>
</comment>
<dbReference type="Proteomes" id="UP000095042">
    <property type="component" value="Unassembled WGS sequence"/>
</dbReference>
<dbReference type="RefSeq" id="WP_069622692.1">
    <property type="nucleotide sequence ID" value="NZ_LPWD01000014.1"/>
</dbReference>
<keyword evidence="2" id="KW-1185">Reference proteome</keyword>
<dbReference type="EMBL" id="LPWD01000014">
    <property type="protein sequence ID" value="ODS04100.1"/>
    <property type="molecule type" value="Genomic_DNA"/>
</dbReference>
<dbReference type="OrthoDB" id="7739199at2"/>
<name>A0A1E3WED1_9HYPH</name>
<sequence>MGKTKTKDLRQPFLIWQCQIRQTAMREEDGRPSPGMCPRVLDETGAELSPSLTVLLVPKAPEESTAFFRFQVMKSPDPRETYEKALRHLQADYFLEPKSFSDRLLAILPADAPLADALISGKRCVLDFAQGRYAFRLPCKVKALDVGDADREAAIWHNRVFNPALPDSVQVLAFKPDWKTAEIKN</sequence>
<evidence type="ECO:0000313" key="2">
    <source>
        <dbReference type="Proteomes" id="UP000095042"/>
    </source>
</evidence>
<organism evidence="1 2">
    <name type="scientific">Methyloceanibacter marginalis</name>
    <dbReference type="NCBI Taxonomy" id="1774971"/>
    <lineage>
        <taxon>Bacteria</taxon>
        <taxon>Pseudomonadati</taxon>
        <taxon>Pseudomonadota</taxon>
        <taxon>Alphaproteobacteria</taxon>
        <taxon>Hyphomicrobiales</taxon>
        <taxon>Hyphomicrobiaceae</taxon>
        <taxon>Methyloceanibacter</taxon>
    </lineage>
</organism>
<gene>
    <name evidence="1" type="ORF">AUC71_05815</name>
</gene>
<protein>
    <submittedName>
        <fullName evidence="1">Uncharacterized protein</fullName>
    </submittedName>
</protein>